<feature type="transmembrane region" description="Helical" evidence="7">
    <location>
        <begin position="7"/>
        <end position="26"/>
    </location>
</feature>
<evidence type="ECO:0000256" key="5">
    <source>
        <dbReference type="ARBA" id="ARBA00022989"/>
    </source>
</evidence>
<keyword evidence="10" id="KW-1185">Reference proteome</keyword>
<dbReference type="SUPFAM" id="SSF161098">
    <property type="entry name" value="MetI-like"/>
    <property type="match status" value="1"/>
</dbReference>
<dbReference type="InterPro" id="IPR035906">
    <property type="entry name" value="MetI-like_sf"/>
</dbReference>
<evidence type="ECO:0000256" key="3">
    <source>
        <dbReference type="ARBA" id="ARBA00022475"/>
    </source>
</evidence>
<dbReference type="PROSITE" id="PS50928">
    <property type="entry name" value="ABC_TM1"/>
    <property type="match status" value="1"/>
</dbReference>
<evidence type="ECO:0000256" key="7">
    <source>
        <dbReference type="RuleBase" id="RU363032"/>
    </source>
</evidence>
<dbReference type="PANTHER" id="PTHR43744">
    <property type="entry name" value="ABC TRANSPORTER PERMEASE PROTEIN MG189-RELATED-RELATED"/>
    <property type="match status" value="1"/>
</dbReference>
<evidence type="ECO:0000256" key="4">
    <source>
        <dbReference type="ARBA" id="ARBA00022692"/>
    </source>
</evidence>
<organism evidence="9 10">
    <name type="scientific">Paenibacillus phoenicis</name>
    <dbReference type="NCBI Taxonomy" id="554117"/>
    <lineage>
        <taxon>Bacteria</taxon>
        <taxon>Bacillati</taxon>
        <taxon>Bacillota</taxon>
        <taxon>Bacilli</taxon>
        <taxon>Bacillales</taxon>
        <taxon>Paenibacillaceae</taxon>
        <taxon>Paenibacillus</taxon>
    </lineage>
</organism>
<evidence type="ECO:0000256" key="2">
    <source>
        <dbReference type="ARBA" id="ARBA00022448"/>
    </source>
</evidence>
<feature type="transmembrane region" description="Helical" evidence="7">
    <location>
        <begin position="148"/>
        <end position="173"/>
    </location>
</feature>
<keyword evidence="2 7" id="KW-0813">Transport</keyword>
<feature type="transmembrane region" description="Helical" evidence="7">
    <location>
        <begin position="257"/>
        <end position="276"/>
    </location>
</feature>
<keyword evidence="4 7" id="KW-0812">Transmembrane</keyword>
<feature type="transmembrane region" description="Helical" evidence="7">
    <location>
        <begin position="106"/>
        <end position="128"/>
    </location>
</feature>
<feature type="domain" description="ABC transmembrane type-1" evidence="8">
    <location>
        <begin position="69"/>
        <end position="276"/>
    </location>
</feature>
<comment type="similarity">
    <text evidence="7">Belongs to the binding-protein-dependent transport system permease family.</text>
</comment>
<protein>
    <submittedName>
        <fullName evidence="9">Carbohydrate ABC transporter permease</fullName>
    </submittedName>
</protein>
<dbReference type="InterPro" id="IPR000515">
    <property type="entry name" value="MetI-like"/>
</dbReference>
<dbReference type="EMBL" id="JAYERP010000001">
    <property type="protein sequence ID" value="MEA3570507.1"/>
    <property type="molecule type" value="Genomic_DNA"/>
</dbReference>
<dbReference type="CDD" id="cd06261">
    <property type="entry name" value="TM_PBP2"/>
    <property type="match status" value="1"/>
</dbReference>
<dbReference type="PANTHER" id="PTHR43744:SF12">
    <property type="entry name" value="ABC TRANSPORTER PERMEASE PROTEIN MG189-RELATED"/>
    <property type="match status" value="1"/>
</dbReference>
<evidence type="ECO:0000313" key="9">
    <source>
        <dbReference type="EMBL" id="MEA3570507.1"/>
    </source>
</evidence>
<keyword evidence="6 7" id="KW-0472">Membrane</keyword>
<accession>A0ABU5PL00</accession>
<keyword evidence="3" id="KW-1003">Cell membrane</keyword>
<feature type="transmembrane region" description="Helical" evidence="7">
    <location>
        <begin position="73"/>
        <end position="94"/>
    </location>
</feature>
<reference evidence="9 10" key="1">
    <citation type="submission" date="2023-12" db="EMBL/GenBank/DDBJ databases">
        <title>Whole genome sequencing of Paenibacillus phoenicis isolated from the Phoenix Mars Lander spacecraft assembly facility.</title>
        <authorList>
            <person name="Garcia A."/>
            <person name="Venkateswaran K."/>
        </authorList>
    </citation>
    <scope>NUCLEOTIDE SEQUENCE [LARGE SCALE GENOMIC DNA]</scope>
    <source>
        <strain evidence="9 10">3PO2SA</strain>
    </source>
</reference>
<comment type="caution">
    <text evidence="9">The sequence shown here is derived from an EMBL/GenBank/DDBJ whole genome shotgun (WGS) entry which is preliminary data.</text>
</comment>
<evidence type="ECO:0000256" key="6">
    <source>
        <dbReference type="ARBA" id="ARBA00023136"/>
    </source>
</evidence>
<feature type="transmembrane region" description="Helical" evidence="7">
    <location>
        <begin position="194"/>
        <end position="216"/>
    </location>
</feature>
<dbReference type="RefSeq" id="WP_009224316.1">
    <property type="nucleotide sequence ID" value="NZ_CBCSKM010000013.1"/>
</dbReference>
<comment type="subcellular location">
    <subcellularLocation>
        <location evidence="1 7">Cell membrane</location>
        <topology evidence="1 7">Multi-pass membrane protein</topology>
    </subcellularLocation>
</comment>
<proteinExistence type="inferred from homology"/>
<evidence type="ECO:0000256" key="1">
    <source>
        <dbReference type="ARBA" id="ARBA00004651"/>
    </source>
</evidence>
<keyword evidence="5 7" id="KW-1133">Transmembrane helix</keyword>
<evidence type="ECO:0000313" key="10">
    <source>
        <dbReference type="Proteomes" id="UP001292216"/>
    </source>
</evidence>
<name>A0ABU5PL00_9BACL</name>
<dbReference type="Proteomes" id="UP001292216">
    <property type="component" value="Unassembled WGS sequence"/>
</dbReference>
<evidence type="ECO:0000259" key="8">
    <source>
        <dbReference type="PROSITE" id="PS50928"/>
    </source>
</evidence>
<sequence length="291" mass="32897">MRRRKKPWVSFTIIVIGSIAMLFPFLDMIFSSFKGPAEYNSLYYRFLPETFQFGNYKLAFESLNIALLFKNSLLKSVITTVLVLLTSSMAAYALTKLRFRGRDGIFRFILSTMMIPSFLFFIPNFYIMTHFPLVGGNDLFGNGGVGGMTTSILSLILPFAVSAYGIFLMRQFIMTINNAYLEAARIDGASEFRIYFRLIMPMTGPALATLAIFEFIGQWNEFIWALIINSVNPELAVLPVGVQMLKDHLDPTLTQPLLMAGLVISTVPILIVFIILQKYYVRGMMNSGLKE</sequence>
<gene>
    <name evidence="9" type="ORF">U9M73_10910</name>
</gene>
<dbReference type="Gene3D" id="1.10.3720.10">
    <property type="entry name" value="MetI-like"/>
    <property type="match status" value="1"/>
</dbReference>
<dbReference type="Pfam" id="PF00528">
    <property type="entry name" value="BPD_transp_1"/>
    <property type="match status" value="1"/>
</dbReference>